<dbReference type="PROSITE" id="PS50157">
    <property type="entry name" value="ZINC_FINGER_C2H2_2"/>
    <property type="match status" value="3"/>
</dbReference>
<feature type="domain" description="C2H2-type" evidence="9">
    <location>
        <begin position="424"/>
        <end position="449"/>
    </location>
</feature>
<gene>
    <name evidence="10" type="ORF">AaeL_AAEL010323</name>
</gene>
<dbReference type="HOGENOM" id="CLU_030452_0_0_1"/>
<dbReference type="SUPFAM" id="SSF57667">
    <property type="entry name" value="beta-beta-alpha zinc fingers"/>
    <property type="match status" value="2"/>
</dbReference>
<feature type="compositionally biased region" description="Basic residues" evidence="8">
    <location>
        <begin position="363"/>
        <end position="374"/>
    </location>
</feature>
<comment type="subcellular location">
    <subcellularLocation>
        <location evidence="1">Nucleus</location>
    </subcellularLocation>
</comment>
<dbReference type="FunFam" id="3.30.160.60:FF:000446">
    <property type="entry name" value="Zinc finger protein"/>
    <property type="match status" value="1"/>
</dbReference>
<evidence type="ECO:0000256" key="4">
    <source>
        <dbReference type="ARBA" id="ARBA00022771"/>
    </source>
</evidence>
<dbReference type="SMART" id="SM00355">
    <property type="entry name" value="ZnF_C2H2"/>
    <property type="match status" value="5"/>
</dbReference>
<dbReference type="InterPro" id="IPR050888">
    <property type="entry name" value="ZnF_C2H2-type_TF"/>
</dbReference>
<evidence type="ECO:0000256" key="5">
    <source>
        <dbReference type="ARBA" id="ARBA00022833"/>
    </source>
</evidence>
<dbReference type="GO" id="GO:0005634">
    <property type="term" value="C:nucleus"/>
    <property type="evidence" value="ECO:0007669"/>
    <property type="project" value="UniProtKB-SubCell"/>
</dbReference>
<reference evidence="10" key="2">
    <citation type="journal article" date="2007" name="Science">
        <title>Genome sequence of Aedes aegypti, a major arbovirus vector.</title>
        <authorList>
            <person name="Nene V."/>
            <person name="Wortman J.R."/>
            <person name="Lawson D."/>
            <person name="Haas B."/>
            <person name="Kodira C."/>
            <person name="Tu Z.J."/>
            <person name="Loftus B."/>
            <person name="Xi Z."/>
            <person name="Megy K."/>
            <person name="Grabherr M."/>
            <person name="Ren Q."/>
            <person name="Zdobnov E.M."/>
            <person name="Lobo N.F."/>
            <person name="Campbell K.S."/>
            <person name="Brown S.E."/>
            <person name="Bonaldo M.F."/>
            <person name="Zhu J."/>
            <person name="Sinkins S.P."/>
            <person name="Hogenkamp D.G."/>
            <person name="Amedeo P."/>
            <person name="Arensburger P."/>
            <person name="Atkinson P.W."/>
            <person name="Bidwell S."/>
            <person name="Biedler J."/>
            <person name="Birney E."/>
            <person name="Bruggner R.V."/>
            <person name="Costas J."/>
            <person name="Coy M.R."/>
            <person name="Crabtree J."/>
            <person name="Crawford M."/>
            <person name="Debruyn B."/>
            <person name="Decaprio D."/>
            <person name="Eiglmeier K."/>
            <person name="Eisenstadt E."/>
            <person name="El-Dorry H."/>
            <person name="Gelbart W.M."/>
            <person name="Gomes S.L."/>
            <person name="Hammond M."/>
            <person name="Hannick L.I."/>
            <person name="Hogan J.R."/>
            <person name="Holmes M.H."/>
            <person name="Jaffe D."/>
            <person name="Johnston J.S."/>
            <person name="Kennedy R.C."/>
            <person name="Koo H."/>
            <person name="Kravitz S."/>
            <person name="Kriventseva E.V."/>
            <person name="Kulp D."/>
            <person name="Labutti K."/>
            <person name="Lee E."/>
            <person name="Li S."/>
            <person name="Lovin D.D."/>
            <person name="Mao C."/>
            <person name="Mauceli E."/>
            <person name="Menck C.F."/>
            <person name="Miller J.R."/>
            <person name="Montgomery P."/>
            <person name="Mori A."/>
            <person name="Nascimento A.L."/>
            <person name="Naveira H.F."/>
            <person name="Nusbaum C."/>
            <person name="O'leary S."/>
            <person name="Orvis J."/>
            <person name="Pertea M."/>
            <person name="Quesneville H."/>
            <person name="Reidenbach K.R."/>
            <person name="Rogers Y.H."/>
            <person name="Roth C.W."/>
            <person name="Schneider J.R."/>
            <person name="Schatz M."/>
            <person name="Shumway M."/>
            <person name="Stanke M."/>
            <person name="Stinson E.O."/>
            <person name="Tubio J.M."/>
            <person name="Vanzee J.P."/>
            <person name="Verjovski-Almeida S."/>
            <person name="Werner D."/>
            <person name="White O."/>
            <person name="Wyder S."/>
            <person name="Zeng Q."/>
            <person name="Zhao Q."/>
            <person name="Zhao Y."/>
            <person name="Hill C.A."/>
            <person name="Raikhel A.S."/>
            <person name="Soares M.B."/>
            <person name="Knudson D.L."/>
            <person name="Lee N.H."/>
            <person name="Galagan J."/>
            <person name="Salzberg S.L."/>
            <person name="Paulsen I.T."/>
            <person name="Dimopoulos G."/>
            <person name="Collins F.H."/>
            <person name="Birren B."/>
            <person name="Fraser-Liggett C.M."/>
            <person name="Severson D.W."/>
        </authorList>
    </citation>
    <scope>NUCLEOTIDE SEQUENCE [LARGE SCALE GENOMIC DNA]</scope>
    <source>
        <strain evidence="10">Liverpool</strain>
    </source>
</reference>
<dbReference type="PANTHER" id="PTHR24406">
    <property type="entry name" value="TRANSCRIPTIONAL REPRESSOR CTCFL-RELATED"/>
    <property type="match status" value="1"/>
</dbReference>
<dbReference type="OMA" id="HSSENEM"/>
<dbReference type="Proteomes" id="UP000682892">
    <property type="component" value="Unassembled WGS sequence"/>
</dbReference>
<sequence length="547" mass="63155">MAEVKKCKPLFSKWSRGTQAIAADIDLAFARRSDLLNMLVEDKPIHAIGNTPIVPQCRFCLRRASPENLKIILREDSTRAQAAFQIRVFHFDAYPYACSNCLNMVDIILDYKIAVTKAHNLLLDKRLYLESDGWDEPMNIECFKQCKSAIEEHRLHIDEIYDKLMVREGKRNSSTLQPKIESDIEPATVETTNDVNHSSENEMDIEATVEYLYDSDVNEIEHPLLVDNGSTDAENAMVSQQVLELPSEIADNTEIHIVTSESTHVITPTKMRKAKEKKIHYSSESEQDPDDKNYELDVLYQSEDEDEDPDYKPETIDLKHDEFIKKEFDDGEDPDYEPETNILKHENSVKAECEPENSEIVVSKRKKSRKKRTTMIKENKPKKTKRTNRPPQKVQLVLCDLCGESVYPETIEGHRNRHLGIKPYNCPADGCDWTFYGRANMQTHVRRVHPQNGVQSLECDVCGKFIKGTHGKLNVHRNLHFRKERNFVCPLCGKGFTKNRYLKQHSITHTGLFPHECSYCGKKFNNKWSMKTHEKNIHEKRSQMASS</sequence>
<protein>
    <submittedName>
        <fullName evidence="10">AAEL010323-PA</fullName>
    </submittedName>
</protein>
<dbReference type="SMART" id="SM00868">
    <property type="entry name" value="zf-AD"/>
    <property type="match status" value="1"/>
</dbReference>
<organism evidence="10 11">
    <name type="scientific">Aedes aegypti</name>
    <name type="common">Yellowfever mosquito</name>
    <name type="synonym">Culex aegypti</name>
    <dbReference type="NCBI Taxonomy" id="7159"/>
    <lineage>
        <taxon>Eukaryota</taxon>
        <taxon>Metazoa</taxon>
        <taxon>Ecdysozoa</taxon>
        <taxon>Arthropoda</taxon>
        <taxon>Hexapoda</taxon>
        <taxon>Insecta</taxon>
        <taxon>Pterygota</taxon>
        <taxon>Neoptera</taxon>
        <taxon>Endopterygota</taxon>
        <taxon>Diptera</taxon>
        <taxon>Nematocera</taxon>
        <taxon>Culicoidea</taxon>
        <taxon>Culicidae</taxon>
        <taxon>Culicinae</taxon>
        <taxon>Aedini</taxon>
        <taxon>Aedes</taxon>
        <taxon>Stegomyia</taxon>
    </lineage>
</organism>
<dbReference type="AlphaFoldDB" id="A0A1S4FQ78"/>
<dbReference type="InterPro" id="IPR012934">
    <property type="entry name" value="Znf_AD"/>
</dbReference>
<feature type="compositionally biased region" description="Basic residues" evidence="8">
    <location>
        <begin position="270"/>
        <end position="280"/>
    </location>
</feature>
<keyword evidence="4 7" id="KW-0863">Zinc-finger</keyword>
<feature type="domain" description="C2H2-type" evidence="9">
    <location>
        <begin position="515"/>
        <end position="543"/>
    </location>
</feature>
<proteinExistence type="predicted"/>
<dbReference type="InterPro" id="IPR013087">
    <property type="entry name" value="Znf_C2H2_type"/>
</dbReference>
<keyword evidence="3" id="KW-0677">Repeat</keyword>
<evidence type="ECO:0000313" key="11">
    <source>
        <dbReference type="Proteomes" id="UP000682892"/>
    </source>
</evidence>
<evidence type="ECO:0000256" key="1">
    <source>
        <dbReference type="ARBA" id="ARBA00004123"/>
    </source>
</evidence>
<evidence type="ECO:0000256" key="2">
    <source>
        <dbReference type="ARBA" id="ARBA00022723"/>
    </source>
</evidence>
<accession>A0A1S4FQ78</accession>
<dbReference type="Gene3D" id="3.30.160.60">
    <property type="entry name" value="Classic Zinc Finger"/>
    <property type="match status" value="3"/>
</dbReference>
<keyword evidence="5" id="KW-0862">Zinc</keyword>
<dbReference type="PROSITE" id="PS00028">
    <property type="entry name" value="ZINC_FINGER_C2H2_1"/>
    <property type="match status" value="3"/>
</dbReference>
<feature type="region of interest" description="Disordered" evidence="8">
    <location>
        <begin position="355"/>
        <end position="390"/>
    </location>
</feature>
<dbReference type="OrthoDB" id="7757705at2759"/>
<dbReference type="EMBL" id="CH477655">
    <property type="protein sequence ID" value="EAT37737.1"/>
    <property type="molecule type" value="Genomic_DNA"/>
</dbReference>
<evidence type="ECO:0000313" key="10">
    <source>
        <dbReference type="EMBL" id="EAT37737.1"/>
    </source>
</evidence>
<dbReference type="InterPro" id="IPR036236">
    <property type="entry name" value="Znf_C2H2_sf"/>
</dbReference>
<name>A0A1S4FQ78_AEDAE</name>
<evidence type="ECO:0000256" key="6">
    <source>
        <dbReference type="ARBA" id="ARBA00023242"/>
    </source>
</evidence>
<dbReference type="KEGG" id="aag:5573232"/>
<keyword evidence="6" id="KW-0539">Nucleus</keyword>
<evidence type="ECO:0000256" key="8">
    <source>
        <dbReference type="SAM" id="MobiDB-lite"/>
    </source>
</evidence>
<evidence type="ECO:0000259" key="9">
    <source>
        <dbReference type="PROSITE" id="PS50157"/>
    </source>
</evidence>
<dbReference type="Pfam" id="PF00096">
    <property type="entry name" value="zf-C2H2"/>
    <property type="match status" value="3"/>
</dbReference>
<dbReference type="GO" id="GO:0008270">
    <property type="term" value="F:zinc ion binding"/>
    <property type="evidence" value="ECO:0007669"/>
    <property type="project" value="UniProtKB-KW"/>
</dbReference>
<evidence type="ECO:0000256" key="3">
    <source>
        <dbReference type="ARBA" id="ARBA00022737"/>
    </source>
</evidence>
<reference evidence="10" key="1">
    <citation type="submission" date="2005-10" db="EMBL/GenBank/DDBJ databases">
        <authorList>
            <person name="Loftus B.J."/>
            <person name="Nene V.M."/>
            <person name="Hannick L.I."/>
            <person name="Bidwell S."/>
            <person name="Haas B."/>
            <person name="Amedeo P."/>
            <person name="Orvis J."/>
            <person name="Wortman J.R."/>
            <person name="White O.R."/>
            <person name="Salzberg S."/>
            <person name="Shumway M."/>
            <person name="Koo H."/>
            <person name="Zhao Y."/>
            <person name="Holmes M."/>
            <person name="Miller J."/>
            <person name="Schatz M."/>
            <person name="Pop M."/>
            <person name="Pai G."/>
            <person name="Utterback T."/>
            <person name="Rogers Y.-H."/>
            <person name="Kravitz S."/>
            <person name="Fraser C.M."/>
        </authorList>
    </citation>
    <scope>NUCLEOTIDE SEQUENCE</scope>
    <source>
        <strain evidence="10">Liverpool</strain>
    </source>
</reference>
<feature type="region of interest" description="Disordered" evidence="8">
    <location>
        <begin position="268"/>
        <end position="294"/>
    </location>
</feature>
<evidence type="ECO:0000256" key="7">
    <source>
        <dbReference type="PROSITE-ProRule" id="PRU00042"/>
    </source>
</evidence>
<feature type="domain" description="C2H2-type" evidence="9">
    <location>
        <begin position="487"/>
        <end position="514"/>
    </location>
</feature>
<reference evidence="10" key="3">
    <citation type="submission" date="2012-09" db="EMBL/GenBank/DDBJ databases">
        <authorList>
            <consortium name="VectorBase"/>
        </authorList>
    </citation>
    <scope>NUCLEOTIDE SEQUENCE</scope>
    <source>
        <strain evidence="10">Liverpool</strain>
    </source>
</reference>
<keyword evidence="2" id="KW-0479">Metal-binding</keyword>